<evidence type="ECO:0000256" key="4">
    <source>
        <dbReference type="ARBA" id="ARBA00012477"/>
    </source>
</evidence>
<comment type="caution">
    <text evidence="14">The sequence shown here is derived from an EMBL/GenBank/DDBJ whole genome shotgun (WGS) entry which is preliminary data.</text>
</comment>
<comment type="catalytic activity">
    <reaction evidence="1">
        <text>Endonucleolytic cleavage of RNA, removing extra 3' nucleotides from tRNA precursor, generating 3' termini of tRNAs. A 3'-hydroxy group is left at the tRNA terminus and a 5'-phosphoryl group is left at the trailer molecule.</text>
        <dbReference type="EC" id="3.1.26.11"/>
    </reaction>
</comment>
<evidence type="ECO:0000256" key="5">
    <source>
        <dbReference type="ARBA" id="ARBA00022694"/>
    </source>
</evidence>
<feature type="compositionally biased region" description="Basic and acidic residues" evidence="11">
    <location>
        <begin position="904"/>
        <end position="924"/>
    </location>
</feature>
<keyword evidence="15" id="KW-1185">Reference proteome</keyword>
<feature type="region of interest" description="Disordered" evidence="11">
    <location>
        <begin position="840"/>
        <end position="924"/>
    </location>
</feature>
<keyword evidence="6" id="KW-0540">Nuclease</keyword>
<evidence type="ECO:0000259" key="12">
    <source>
        <dbReference type="Pfam" id="PF12706"/>
    </source>
</evidence>
<dbReference type="Gene3D" id="3.60.15.10">
    <property type="entry name" value="Ribonuclease Z/Hydroxyacylglutathione hydrolase-like"/>
    <property type="match status" value="2"/>
</dbReference>
<dbReference type="GO" id="GO:1990180">
    <property type="term" value="P:mitochondrial tRNA 3'-end processing"/>
    <property type="evidence" value="ECO:0007669"/>
    <property type="project" value="TreeGrafter"/>
</dbReference>
<proteinExistence type="inferred from homology"/>
<dbReference type="Pfam" id="PF13691">
    <property type="entry name" value="Lactamase_B_4"/>
    <property type="match status" value="1"/>
</dbReference>
<keyword evidence="10" id="KW-0862">Zinc</keyword>
<comment type="similarity">
    <text evidence="3">Belongs to the RNase Z family.</text>
</comment>
<evidence type="ECO:0000256" key="11">
    <source>
        <dbReference type="SAM" id="MobiDB-lite"/>
    </source>
</evidence>
<dbReference type="InterPro" id="IPR036866">
    <property type="entry name" value="RibonucZ/Hydroxyglut_hydro"/>
</dbReference>
<dbReference type="Proteomes" id="UP000473826">
    <property type="component" value="Unassembled WGS sequence"/>
</dbReference>
<dbReference type="SUPFAM" id="SSF56281">
    <property type="entry name" value="Metallo-hydrolase/oxidoreductase"/>
    <property type="match status" value="2"/>
</dbReference>
<keyword evidence="8" id="KW-0255">Endonuclease</keyword>
<feature type="domain" description="Metallo-beta-lactamase" evidence="12">
    <location>
        <begin position="699"/>
        <end position="783"/>
    </location>
</feature>
<dbReference type="EMBL" id="QKWK01000006">
    <property type="protein sequence ID" value="TXT09068.1"/>
    <property type="molecule type" value="Genomic_DNA"/>
</dbReference>
<dbReference type="EC" id="3.1.26.11" evidence="4"/>
<accession>A0A7D8V1N1</accession>
<evidence type="ECO:0000256" key="1">
    <source>
        <dbReference type="ARBA" id="ARBA00000402"/>
    </source>
</evidence>
<evidence type="ECO:0000256" key="8">
    <source>
        <dbReference type="ARBA" id="ARBA00022759"/>
    </source>
</evidence>
<dbReference type="InterPro" id="IPR001279">
    <property type="entry name" value="Metallo-B-lactamas"/>
</dbReference>
<evidence type="ECO:0000256" key="6">
    <source>
        <dbReference type="ARBA" id="ARBA00022722"/>
    </source>
</evidence>
<sequence>MSIINWSIRAISVPGPDTDLSLYVAFDNERLLFGAGEGTQRAFVQKRLAMKGLQAVFLPDGGHRARTGLPGVIMTASDAGMKKLTVVGPPDTAHYLATLRGSVQRDIFGLDAKPYPRFSTAESEVVYSSPTVTVHAVALRDAVPEPEGTGSILSAPVPRPAQLSQPRLDQWTSTIVKDMFKGLQNLGDRKTAPRPPQPYPGMRAPSNPVDRFPLPIPSDADVATDMVYILRTPTVRGKFDVAKAAALGVPGGPVRGKLTRGESIEVEDKDAPGGKRIVKPEDCLVGGGPGSILIVVSCAEHNLDRLLQSSVFAQFQLPAKGKTPAFPVQAIVHRVTRQVWEEPRYQAWVAAFGPKTQHLLAEVRTAGPTFFNSAAWNTLHLHRLDEEVFPVPYYKYDAPPLPTLPANATLAKPNHAVSMYPIKPLEVIETHIKDTQFPTDAEVLAADLASSPATDYAKAADAARAEVAAKAAAVAETHVPQPGDDIVVTTLGTGSAIPSKFRNVSATHLDIPGTGGILLDCGEGSLGQLRRRYGPEGLQKVYEELRLIFISHMHADHHLGLTSILADRFKSGVHSTLYILAPPAIALQLQETATWQYGVPREALENVKFVSVNRMNKSPWMARTAEQAARQSEAAAEPAAPLTEAVEREAEFDEDTAAGKFKWPFKAIQRYYSPGNDPMAEAIHAMIADLGMKSIGAPSVPHRGLANGLVLEHQSGWKVVYSGDTKPSSDLVATGDGATILIHEATLEDDKPDVALAKGHSTFGQAIDVGKQMNAKYTILNHFSQRYPKIPKLPIASDETEGGIASSVAISFDFMSLRAADTWKIAHYTDAMTLLYGEEEEEDDVLEGEGEVVAKPKPETGGKRGGKGAERGGRSGRGEQVEREERRGEQGEREPKTPFGLKRRSSEIADEPAAKKACEDAAAE</sequence>
<dbReference type="Pfam" id="PF23023">
    <property type="entry name" value="Anti-Pycsar_Apyc1"/>
    <property type="match status" value="1"/>
</dbReference>
<organism evidence="14 15">
    <name type="scientific">Vanrija humicola</name>
    <name type="common">Yeast</name>
    <name type="synonym">Cryptococcus humicola</name>
    <dbReference type="NCBI Taxonomy" id="5417"/>
    <lineage>
        <taxon>Eukaryota</taxon>
        <taxon>Fungi</taxon>
        <taxon>Dikarya</taxon>
        <taxon>Basidiomycota</taxon>
        <taxon>Agaricomycotina</taxon>
        <taxon>Tremellomycetes</taxon>
        <taxon>Trichosporonales</taxon>
        <taxon>Trichosporonaceae</taxon>
        <taxon>Vanrija</taxon>
    </lineage>
</organism>
<dbReference type="PANTHER" id="PTHR12553">
    <property type="entry name" value="ZINC PHOSPHODIESTERASE ELAC PROTEIN 2"/>
    <property type="match status" value="1"/>
</dbReference>
<dbReference type="InterPro" id="IPR047151">
    <property type="entry name" value="RNZ2-like"/>
</dbReference>
<comment type="cofactor">
    <cofactor evidence="2">
        <name>Zn(2+)</name>
        <dbReference type="ChEBI" id="CHEBI:29105"/>
    </cofactor>
</comment>
<evidence type="ECO:0000256" key="10">
    <source>
        <dbReference type="ARBA" id="ARBA00022833"/>
    </source>
</evidence>
<evidence type="ECO:0000313" key="15">
    <source>
        <dbReference type="Proteomes" id="UP000473826"/>
    </source>
</evidence>
<dbReference type="GO" id="GO:0005739">
    <property type="term" value="C:mitochondrion"/>
    <property type="evidence" value="ECO:0007669"/>
    <property type="project" value="TreeGrafter"/>
</dbReference>
<dbReference type="GO" id="GO:0042781">
    <property type="term" value="F:3'-tRNA processing endoribonuclease activity"/>
    <property type="evidence" value="ECO:0007669"/>
    <property type="project" value="UniProtKB-EC"/>
</dbReference>
<dbReference type="OrthoDB" id="527344at2759"/>
<dbReference type="AlphaFoldDB" id="A0A7D8V1N1"/>
<evidence type="ECO:0000256" key="2">
    <source>
        <dbReference type="ARBA" id="ARBA00001947"/>
    </source>
</evidence>
<dbReference type="InterPro" id="IPR027794">
    <property type="entry name" value="tRNase_Z_dom"/>
</dbReference>
<keyword evidence="9" id="KW-0378">Hydrolase</keyword>
<evidence type="ECO:0000256" key="3">
    <source>
        <dbReference type="ARBA" id="ARBA00007823"/>
    </source>
</evidence>
<keyword evidence="5" id="KW-0819">tRNA processing</keyword>
<protein>
    <recommendedName>
        <fullName evidence="4">ribonuclease Z</fullName>
        <ecNumber evidence="4">3.1.26.11</ecNumber>
    </recommendedName>
</protein>
<name>A0A7D8V1N1_VANHU</name>
<dbReference type="Pfam" id="PF12706">
    <property type="entry name" value="Lactamase_B_2"/>
    <property type="match status" value="1"/>
</dbReference>
<feature type="compositionally biased region" description="Basic and acidic residues" evidence="11">
    <location>
        <begin position="852"/>
        <end position="896"/>
    </location>
</feature>
<keyword evidence="7" id="KW-0479">Metal-binding</keyword>
<evidence type="ECO:0000259" key="13">
    <source>
        <dbReference type="Pfam" id="PF13691"/>
    </source>
</evidence>
<dbReference type="PANTHER" id="PTHR12553:SF49">
    <property type="entry name" value="ZINC PHOSPHODIESTERASE ELAC PROTEIN 2"/>
    <property type="match status" value="1"/>
</dbReference>
<feature type="domain" description="tRNase Z endonuclease" evidence="13">
    <location>
        <begin position="11"/>
        <end position="58"/>
    </location>
</feature>
<evidence type="ECO:0000256" key="9">
    <source>
        <dbReference type="ARBA" id="ARBA00022801"/>
    </source>
</evidence>
<evidence type="ECO:0000313" key="14">
    <source>
        <dbReference type="EMBL" id="TXT09068.1"/>
    </source>
</evidence>
<reference evidence="14 15" key="1">
    <citation type="journal article" date="2019" name="PLoS Genet.">
        <title>Convergent evolution of linked mating-type loci in basidiomycete fungi.</title>
        <authorList>
            <person name="Sun S."/>
            <person name="Coelho M.A."/>
            <person name="Heitman J."/>
            <person name="Nowrousian M."/>
        </authorList>
    </citation>
    <scope>NUCLEOTIDE SEQUENCE [LARGE SCALE GENOMIC DNA]</scope>
    <source>
        <strain evidence="14 15">CBS 4282</strain>
    </source>
</reference>
<dbReference type="CDD" id="cd07718">
    <property type="entry name" value="RNaseZ_ELAC1_ELAC2-C-term-like_MBL-fold"/>
    <property type="match status" value="1"/>
</dbReference>
<gene>
    <name evidence="14" type="ORF">VHUM_02542</name>
</gene>
<evidence type="ECO:0000256" key="7">
    <source>
        <dbReference type="ARBA" id="ARBA00022723"/>
    </source>
</evidence>
<dbReference type="GO" id="GO:0046872">
    <property type="term" value="F:metal ion binding"/>
    <property type="evidence" value="ECO:0007669"/>
    <property type="project" value="UniProtKB-KW"/>
</dbReference>
<feature type="compositionally biased region" description="Acidic residues" evidence="11">
    <location>
        <begin position="840"/>
        <end position="850"/>
    </location>
</feature>